<proteinExistence type="predicted"/>
<keyword evidence="2" id="KW-1185">Reference proteome</keyword>
<accession>A0A1I1WVF3</accession>
<dbReference type="Proteomes" id="UP000198716">
    <property type="component" value="Unassembled WGS sequence"/>
</dbReference>
<sequence>MEFHQDNRLPLLAVEDLSPAGVELREKIIDTFHSTFDVVDNDDHMLGPFNAALYSPKLHDLVVRLATTSMTSIQLSDSEREIAVLTLAVQRKADYIWYAHERVARAAGLPETILRRIEFQQPLDTLDRREQAVQRISRSLVSYGNVPDTLYEEAVEVLGYQSLVELVTVIGTYELIALHLATFRCHSHAEVPADHIKLGED</sequence>
<gene>
    <name evidence="1" type="ORF">SAMN04487819_106141</name>
</gene>
<dbReference type="PANTHER" id="PTHR34846:SF11">
    <property type="entry name" value="4-CARBOXYMUCONOLACTONE DECARBOXYLASE FAMILY PROTEIN (AFU_ORTHOLOGUE AFUA_6G11590)"/>
    <property type="match status" value="1"/>
</dbReference>
<dbReference type="Gene3D" id="1.20.1290.10">
    <property type="entry name" value="AhpD-like"/>
    <property type="match status" value="1"/>
</dbReference>
<organism evidence="1 2">
    <name type="scientific">Actinopolyspora alba</name>
    <dbReference type="NCBI Taxonomy" id="673379"/>
    <lineage>
        <taxon>Bacteria</taxon>
        <taxon>Bacillati</taxon>
        <taxon>Actinomycetota</taxon>
        <taxon>Actinomycetes</taxon>
        <taxon>Actinopolysporales</taxon>
        <taxon>Actinopolysporaceae</taxon>
        <taxon>Actinopolyspora</taxon>
        <taxon>Actinopolyspora alba group</taxon>
    </lineage>
</organism>
<dbReference type="RefSeq" id="WP_092926583.1">
    <property type="nucleotide sequence ID" value="NZ_FOMZ01000006.1"/>
</dbReference>
<protein>
    <submittedName>
        <fullName evidence="1">4-carboxymuconolactone decarboxylase</fullName>
    </submittedName>
</protein>
<evidence type="ECO:0000313" key="2">
    <source>
        <dbReference type="Proteomes" id="UP000198716"/>
    </source>
</evidence>
<dbReference type="EMBL" id="FOMZ01000006">
    <property type="protein sequence ID" value="SFD99164.1"/>
    <property type="molecule type" value="Genomic_DNA"/>
</dbReference>
<dbReference type="InterPro" id="IPR029032">
    <property type="entry name" value="AhpD-like"/>
</dbReference>
<evidence type="ECO:0000313" key="1">
    <source>
        <dbReference type="EMBL" id="SFD99164.1"/>
    </source>
</evidence>
<dbReference type="SUPFAM" id="SSF69118">
    <property type="entry name" value="AhpD-like"/>
    <property type="match status" value="1"/>
</dbReference>
<name>A0A1I1WVF3_9ACTN</name>
<dbReference type="PANTHER" id="PTHR34846">
    <property type="entry name" value="4-CARBOXYMUCONOLACTONE DECARBOXYLASE FAMILY PROTEIN (AFU_ORTHOLOGUE AFUA_6G11590)"/>
    <property type="match status" value="1"/>
</dbReference>
<reference evidence="2" key="1">
    <citation type="submission" date="2016-10" db="EMBL/GenBank/DDBJ databases">
        <authorList>
            <person name="Varghese N."/>
            <person name="Submissions S."/>
        </authorList>
    </citation>
    <scope>NUCLEOTIDE SEQUENCE [LARGE SCALE GENOMIC DNA]</scope>
    <source>
        <strain evidence="2">DSM 45004</strain>
    </source>
</reference>
<dbReference type="AlphaFoldDB" id="A0A1I1WVF3"/>